<gene>
    <name evidence="9" type="ORF">MERR_LOCUS12660</name>
</gene>
<comment type="similarity">
    <text evidence="1 7">Belongs to the glycosyl hydrolase 28 family.</text>
</comment>
<dbReference type="SUPFAM" id="SSF51126">
    <property type="entry name" value="Pectin lyase-like"/>
    <property type="match status" value="1"/>
</dbReference>
<evidence type="ECO:0000256" key="1">
    <source>
        <dbReference type="ARBA" id="ARBA00008834"/>
    </source>
</evidence>
<dbReference type="InterPro" id="IPR006626">
    <property type="entry name" value="PbH1"/>
</dbReference>
<dbReference type="InterPro" id="IPR012334">
    <property type="entry name" value="Pectin_lyas_fold"/>
</dbReference>
<evidence type="ECO:0000256" key="3">
    <source>
        <dbReference type="ARBA" id="ARBA00023157"/>
    </source>
</evidence>
<keyword evidence="5 7" id="KW-0326">Glycosidase</keyword>
<keyword evidence="3" id="KW-1015">Disulfide bond</keyword>
<name>A0A6D2IHJ6_9BRAS</name>
<evidence type="ECO:0000313" key="9">
    <source>
        <dbReference type="EMBL" id="CAA7025425.1"/>
    </source>
</evidence>
<dbReference type="OrthoDB" id="187139at2759"/>
<dbReference type="GO" id="GO:0005975">
    <property type="term" value="P:carbohydrate metabolic process"/>
    <property type="evidence" value="ECO:0007669"/>
    <property type="project" value="InterPro"/>
</dbReference>
<keyword evidence="4" id="KW-0325">Glycoprotein</keyword>
<dbReference type="PANTHER" id="PTHR31736">
    <property type="match status" value="1"/>
</dbReference>
<evidence type="ECO:0000256" key="4">
    <source>
        <dbReference type="ARBA" id="ARBA00023180"/>
    </source>
</evidence>
<keyword evidence="2 7" id="KW-0378">Hydrolase</keyword>
<dbReference type="Proteomes" id="UP000467841">
    <property type="component" value="Unassembled WGS sequence"/>
</dbReference>
<dbReference type="PROSITE" id="PS00502">
    <property type="entry name" value="POLYGALACTURONASE"/>
    <property type="match status" value="1"/>
</dbReference>
<dbReference type="Pfam" id="PF00295">
    <property type="entry name" value="Glyco_hydro_28"/>
    <property type="match status" value="1"/>
</dbReference>
<dbReference type="PANTHER" id="PTHR31736:SF19">
    <property type="entry name" value="PECTIN LYASE SUPERFAMILY PROTEIN-RELATED"/>
    <property type="match status" value="1"/>
</dbReference>
<proteinExistence type="inferred from homology"/>
<evidence type="ECO:0000256" key="8">
    <source>
        <dbReference type="SAM" id="MobiDB-lite"/>
    </source>
</evidence>
<keyword evidence="10" id="KW-1185">Reference proteome</keyword>
<dbReference type="InterPro" id="IPR011050">
    <property type="entry name" value="Pectin_lyase_fold/virulence"/>
</dbReference>
<feature type="region of interest" description="Disordered" evidence="8">
    <location>
        <begin position="293"/>
        <end position="321"/>
    </location>
</feature>
<dbReference type="SMART" id="SM00710">
    <property type="entry name" value="PbH1"/>
    <property type="match status" value="5"/>
</dbReference>
<comment type="caution">
    <text evidence="9">The sequence shown here is derived from an EMBL/GenBank/DDBJ whole genome shotgun (WGS) entry which is preliminary data.</text>
</comment>
<sequence length="336" mass="36441">MIKKWEDEENKCWLCFEKVAGLVLNGSGVLHPHGEAWWSSVDHSHRPRTVAFNGSSDIIYNGLTQMNSGKNHISVFNCHNVTLSNLHLIAPKESPNTDGIDIASSNNIRILNSSIQTGDDCVAINGGSYNINISHVACGPGHGISIGSLGRGGLNETVENVKVTHCTFNGTSNGARIKTWSGGHGFAKNILYENITLIDVQYPIIIDQHYCNGGHNCKQGATAVQVSDVTYKYFKGTCARDIAIKLDCDELVNCHNTVMEHINITSSSPDKQLTAYCQYADVVSHFVSSDIKCGSDEEPQSPQPPVAVEPPTSDSSASYIGPSSIPYIRRLLAKLL</sequence>
<dbReference type="GO" id="GO:0004650">
    <property type="term" value="F:polygalacturonase activity"/>
    <property type="evidence" value="ECO:0007669"/>
    <property type="project" value="InterPro"/>
</dbReference>
<evidence type="ECO:0000256" key="2">
    <source>
        <dbReference type="ARBA" id="ARBA00022801"/>
    </source>
</evidence>
<evidence type="ECO:0000256" key="7">
    <source>
        <dbReference type="RuleBase" id="RU361169"/>
    </source>
</evidence>
<accession>A0A6D2IHJ6</accession>
<dbReference type="AlphaFoldDB" id="A0A6D2IHJ6"/>
<organism evidence="9 10">
    <name type="scientific">Microthlaspi erraticum</name>
    <dbReference type="NCBI Taxonomy" id="1685480"/>
    <lineage>
        <taxon>Eukaryota</taxon>
        <taxon>Viridiplantae</taxon>
        <taxon>Streptophyta</taxon>
        <taxon>Embryophyta</taxon>
        <taxon>Tracheophyta</taxon>
        <taxon>Spermatophyta</taxon>
        <taxon>Magnoliopsida</taxon>
        <taxon>eudicotyledons</taxon>
        <taxon>Gunneridae</taxon>
        <taxon>Pentapetalae</taxon>
        <taxon>rosids</taxon>
        <taxon>malvids</taxon>
        <taxon>Brassicales</taxon>
        <taxon>Brassicaceae</taxon>
        <taxon>Coluteocarpeae</taxon>
        <taxon>Microthlaspi</taxon>
    </lineage>
</organism>
<dbReference type="Gene3D" id="2.160.20.10">
    <property type="entry name" value="Single-stranded right-handed beta-helix, Pectin lyase-like"/>
    <property type="match status" value="1"/>
</dbReference>
<dbReference type="EMBL" id="CACVBM020000999">
    <property type="protein sequence ID" value="CAA7025425.1"/>
    <property type="molecule type" value="Genomic_DNA"/>
</dbReference>
<dbReference type="InterPro" id="IPR000743">
    <property type="entry name" value="Glyco_hydro_28"/>
</dbReference>
<evidence type="ECO:0000256" key="5">
    <source>
        <dbReference type="ARBA" id="ARBA00023295"/>
    </source>
</evidence>
<protein>
    <recommendedName>
        <fullName evidence="11">Polygalacturonase</fullName>
    </recommendedName>
</protein>
<dbReference type="GO" id="GO:0046576">
    <property type="term" value="F:rhamnogalacturonan alpha-L-rhamnopyranosyl-(1-&gt;4)-alpha-D-galactopyranosyluronide lyase activity"/>
    <property type="evidence" value="ECO:0007669"/>
    <property type="project" value="UniProtKB-ARBA"/>
</dbReference>
<feature type="active site" evidence="6">
    <location>
        <position position="142"/>
    </location>
</feature>
<evidence type="ECO:0000313" key="10">
    <source>
        <dbReference type="Proteomes" id="UP000467841"/>
    </source>
</evidence>
<reference evidence="9" key="1">
    <citation type="submission" date="2020-01" db="EMBL/GenBank/DDBJ databases">
        <authorList>
            <person name="Mishra B."/>
        </authorList>
    </citation>
    <scope>NUCLEOTIDE SEQUENCE [LARGE SCALE GENOMIC DNA]</scope>
</reference>
<evidence type="ECO:0000256" key="6">
    <source>
        <dbReference type="PROSITE-ProRule" id="PRU10052"/>
    </source>
</evidence>
<evidence type="ECO:0008006" key="11">
    <source>
        <dbReference type="Google" id="ProtNLM"/>
    </source>
</evidence>